<keyword evidence="4" id="KW-1185">Reference proteome</keyword>
<feature type="compositionally biased region" description="Acidic residues" evidence="1">
    <location>
        <begin position="212"/>
        <end position="222"/>
    </location>
</feature>
<dbReference type="EMBL" id="JAZGJQ010000012">
    <property type="protein sequence ID" value="MEE6148047.1"/>
    <property type="molecule type" value="Genomic_DNA"/>
</dbReference>
<organism evidence="3 4">
    <name type="scientific">Olsenella absiana</name>
    <dbReference type="NCBI Taxonomy" id="3115222"/>
    <lineage>
        <taxon>Bacteria</taxon>
        <taxon>Bacillati</taxon>
        <taxon>Actinomycetota</taxon>
        <taxon>Coriobacteriia</taxon>
        <taxon>Coriobacteriales</taxon>
        <taxon>Atopobiaceae</taxon>
        <taxon>Olsenella</taxon>
    </lineage>
</organism>
<dbReference type="RefSeq" id="WP_330958812.1">
    <property type="nucleotide sequence ID" value="NZ_JAZGJQ010000012.1"/>
</dbReference>
<name>A0ABU7RBS0_9ACTN</name>
<keyword evidence="2" id="KW-0472">Membrane</keyword>
<feature type="region of interest" description="Disordered" evidence="1">
    <location>
        <begin position="1"/>
        <end position="30"/>
    </location>
</feature>
<dbReference type="CDD" id="cd06577">
    <property type="entry name" value="PASTA_pknB"/>
    <property type="match status" value="1"/>
</dbReference>
<keyword evidence="2" id="KW-1133">Transmembrane helix</keyword>
<dbReference type="InterPro" id="IPR005543">
    <property type="entry name" value="PASTA_dom"/>
</dbReference>
<feature type="region of interest" description="Disordered" evidence="1">
    <location>
        <begin position="197"/>
        <end position="282"/>
    </location>
</feature>
<sequence length="282" mass="28733">MSEAHDGYDGRDREAGGGPGGCYGGRSRDDVELGPEVTQAVRDAWKSERVGADLRARVLSSVARERAERERGHGLLQGRPARMRLAVAVAAVALVAAVAVPAGSNLYFTTTAYARIASESQITLGVNRFGRVVNASQEAGTTNVVGMTYEEALEALSAEGLLGDASVDVEVSSQDPDQQEELARQSTACLGRAGHHGTCNGHRYGQEGSATGEDEEVGEDGEPGSTAEAAGDDAGDHAPAGGDGMQADTACGGSANGGGAQHRHAMGAGSQGGHHASGEAHD</sequence>
<proteinExistence type="predicted"/>
<protein>
    <submittedName>
        <fullName evidence="3">PASTA domain-containing protein</fullName>
    </submittedName>
</protein>
<gene>
    <name evidence="3" type="ORF">VXJ25_08655</name>
</gene>
<evidence type="ECO:0000256" key="1">
    <source>
        <dbReference type="SAM" id="MobiDB-lite"/>
    </source>
</evidence>
<evidence type="ECO:0000256" key="2">
    <source>
        <dbReference type="SAM" id="Phobius"/>
    </source>
</evidence>
<feature type="transmembrane region" description="Helical" evidence="2">
    <location>
        <begin position="85"/>
        <end position="108"/>
    </location>
</feature>
<reference evidence="3 4" key="1">
    <citation type="submission" date="2024-01" db="EMBL/GenBank/DDBJ databases">
        <title>Description of Olsenella sp. nov., isolated from pig feces.</title>
        <authorList>
            <person name="Chang Y.-H."/>
        </authorList>
    </citation>
    <scope>NUCLEOTIDE SEQUENCE [LARGE SCALE GENOMIC DNA]</scope>
    <source>
        <strain evidence="3 4">YH-ols2223</strain>
    </source>
</reference>
<feature type="compositionally biased region" description="Basic and acidic residues" evidence="1">
    <location>
        <begin position="1"/>
        <end position="15"/>
    </location>
</feature>
<keyword evidence="2" id="KW-0812">Transmembrane</keyword>
<evidence type="ECO:0000313" key="3">
    <source>
        <dbReference type="EMBL" id="MEE6148047.1"/>
    </source>
</evidence>
<comment type="caution">
    <text evidence="3">The sequence shown here is derived from an EMBL/GenBank/DDBJ whole genome shotgun (WGS) entry which is preliminary data.</text>
</comment>
<evidence type="ECO:0000313" key="4">
    <source>
        <dbReference type="Proteomes" id="UP001332931"/>
    </source>
</evidence>
<accession>A0ABU7RBS0</accession>
<dbReference type="Proteomes" id="UP001332931">
    <property type="component" value="Unassembled WGS sequence"/>
</dbReference>